<dbReference type="RefSeq" id="WP_264965758.1">
    <property type="nucleotide sequence ID" value="NZ_JAPDVK010000002.1"/>
</dbReference>
<comment type="caution">
    <text evidence="4">The sequence shown here is derived from an EMBL/GenBank/DDBJ whole genome shotgun (WGS) entry which is preliminary data.</text>
</comment>
<name>A0AAP3BG36_9BACT</name>
<dbReference type="EMBL" id="JAPDVK010000002">
    <property type="protein sequence ID" value="MCW4127812.1"/>
    <property type="molecule type" value="Genomic_DNA"/>
</dbReference>
<keyword evidence="3" id="KW-0479">Metal-binding</keyword>
<gene>
    <name evidence="4" type="ORF">ONT16_05995</name>
</gene>
<dbReference type="InterPro" id="IPR029044">
    <property type="entry name" value="Nucleotide-diphossugar_trans"/>
</dbReference>
<reference evidence="4" key="1">
    <citation type="submission" date="2022-11" db="EMBL/GenBank/DDBJ databases">
        <title>Genomic repertoires linked with pathogenic potency of arthritogenic Prevotella copri isolated from the gut of rheumatoid arthritis patients.</title>
        <authorList>
            <person name="Nii T."/>
            <person name="Maeda Y."/>
            <person name="Motooka D."/>
            <person name="Naito M."/>
            <person name="Matsumoto Y."/>
            <person name="Ogawa T."/>
            <person name="Oguro-Igashira E."/>
            <person name="Kishikawa T."/>
            <person name="Yamashita M."/>
            <person name="Koizumi S."/>
            <person name="Kurakawa T."/>
            <person name="Okumura R."/>
            <person name="Kayama H."/>
            <person name="Murakami M."/>
            <person name="Sakaguchi T."/>
            <person name="Das B."/>
            <person name="Nakamura S."/>
            <person name="Okada Y."/>
            <person name="Kumanogoh A."/>
            <person name="Takeda K."/>
        </authorList>
    </citation>
    <scope>NUCLEOTIDE SEQUENCE</scope>
    <source>
        <strain evidence="4">F3-75</strain>
    </source>
</reference>
<evidence type="ECO:0000313" key="5">
    <source>
        <dbReference type="Proteomes" id="UP001209344"/>
    </source>
</evidence>
<proteinExistence type="predicted"/>
<dbReference type="PANTHER" id="PTHR13778:SF47">
    <property type="entry name" value="LIPOPOLYSACCHARIDE 1,3-GALACTOSYLTRANSFERASE"/>
    <property type="match status" value="1"/>
</dbReference>
<evidence type="ECO:0000256" key="1">
    <source>
        <dbReference type="ARBA" id="ARBA00022676"/>
    </source>
</evidence>
<dbReference type="Pfam" id="PF01501">
    <property type="entry name" value="Glyco_transf_8"/>
    <property type="match status" value="1"/>
</dbReference>
<dbReference type="Gene3D" id="3.90.550.10">
    <property type="entry name" value="Spore Coat Polysaccharide Biosynthesis Protein SpsA, Chain A"/>
    <property type="match status" value="1"/>
</dbReference>
<protein>
    <submittedName>
        <fullName evidence="4">Glycosyltransferase family 8 protein</fullName>
    </submittedName>
</protein>
<sequence>MAVLLFFLVPLQKNKLQMIHIALTIDENYVRYCTVVMASILENNKMDDITFHIVANDLTHNSKTIISNQVKNSRALVSFYTVSPHLLEAYELKWGHKRLSMTVYYRCLLATILPETIEKVIYMDCDVLVLQSLRDLWNTPMENIAVAGVQDLLETPKEYFSRLEYDSKYGYFNGGMLLINLDYWRKHNVENRLKEYFRAHLNKIVRNDQDIMNAVLYKEKQMLDMKWNVQIDVFLTKHYSDMKMRNICLAVAADIGILHYCYRKKPWHYNCIHPMRDLFFKYQKLTPFDDYSRLQKPLPKIHRFIHNLPYTLGVKKSKILYEKMFKRYLAEKDN</sequence>
<keyword evidence="2" id="KW-0808">Transferase</keyword>
<organism evidence="4 5">
    <name type="scientific">Segatella copri</name>
    <dbReference type="NCBI Taxonomy" id="165179"/>
    <lineage>
        <taxon>Bacteria</taxon>
        <taxon>Pseudomonadati</taxon>
        <taxon>Bacteroidota</taxon>
        <taxon>Bacteroidia</taxon>
        <taxon>Bacteroidales</taxon>
        <taxon>Prevotellaceae</taxon>
        <taxon>Segatella</taxon>
    </lineage>
</organism>
<dbReference type="PANTHER" id="PTHR13778">
    <property type="entry name" value="GLYCOSYLTRANSFERASE 8 DOMAIN-CONTAINING PROTEIN"/>
    <property type="match status" value="1"/>
</dbReference>
<dbReference type="CDD" id="cd04194">
    <property type="entry name" value="GT8_A4GalT_like"/>
    <property type="match status" value="1"/>
</dbReference>
<dbReference type="GO" id="GO:0016757">
    <property type="term" value="F:glycosyltransferase activity"/>
    <property type="evidence" value="ECO:0007669"/>
    <property type="project" value="UniProtKB-KW"/>
</dbReference>
<evidence type="ECO:0000313" key="4">
    <source>
        <dbReference type="EMBL" id="MCW4127812.1"/>
    </source>
</evidence>
<evidence type="ECO:0000256" key="2">
    <source>
        <dbReference type="ARBA" id="ARBA00022679"/>
    </source>
</evidence>
<dbReference type="InterPro" id="IPR050748">
    <property type="entry name" value="Glycosyltrans_8_dom-fam"/>
</dbReference>
<dbReference type="InterPro" id="IPR002495">
    <property type="entry name" value="Glyco_trans_8"/>
</dbReference>
<accession>A0AAP3BG36</accession>
<keyword evidence="1" id="KW-0328">Glycosyltransferase</keyword>
<dbReference type="SUPFAM" id="SSF53448">
    <property type="entry name" value="Nucleotide-diphospho-sugar transferases"/>
    <property type="match status" value="1"/>
</dbReference>
<dbReference type="AlphaFoldDB" id="A0AAP3BG36"/>
<dbReference type="GO" id="GO:0046872">
    <property type="term" value="F:metal ion binding"/>
    <property type="evidence" value="ECO:0007669"/>
    <property type="project" value="UniProtKB-KW"/>
</dbReference>
<dbReference type="Proteomes" id="UP001209344">
    <property type="component" value="Unassembled WGS sequence"/>
</dbReference>
<evidence type="ECO:0000256" key="3">
    <source>
        <dbReference type="ARBA" id="ARBA00022723"/>
    </source>
</evidence>